<reference evidence="2" key="1">
    <citation type="submission" date="2021-03" db="EMBL/GenBank/DDBJ databases">
        <title>Whole genome sequence of Jiella sp. CQZ9-1.</title>
        <authorList>
            <person name="Tuo L."/>
        </authorList>
    </citation>
    <scope>NUCLEOTIDE SEQUENCE</scope>
    <source>
        <strain evidence="2">CQZ9-1</strain>
    </source>
</reference>
<accession>A0A939FYT0</accession>
<protein>
    <submittedName>
        <fullName evidence="2">Uncharacterized protein</fullName>
    </submittedName>
</protein>
<organism evidence="2 3">
    <name type="scientific">Jiella flava</name>
    <dbReference type="NCBI Taxonomy" id="2816857"/>
    <lineage>
        <taxon>Bacteria</taxon>
        <taxon>Pseudomonadati</taxon>
        <taxon>Pseudomonadota</taxon>
        <taxon>Alphaproteobacteria</taxon>
        <taxon>Hyphomicrobiales</taxon>
        <taxon>Aurantimonadaceae</taxon>
        <taxon>Jiella</taxon>
    </lineage>
</organism>
<name>A0A939FYT0_9HYPH</name>
<feature type="region of interest" description="Disordered" evidence="1">
    <location>
        <begin position="50"/>
        <end position="72"/>
    </location>
</feature>
<evidence type="ECO:0000256" key="1">
    <source>
        <dbReference type="SAM" id="MobiDB-lite"/>
    </source>
</evidence>
<dbReference type="AlphaFoldDB" id="A0A939FYT0"/>
<proteinExistence type="predicted"/>
<evidence type="ECO:0000313" key="2">
    <source>
        <dbReference type="EMBL" id="MBO0664508.1"/>
    </source>
</evidence>
<feature type="compositionally biased region" description="Basic and acidic residues" evidence="1">
    <location>
        <begin position="51"/>
        <end position="60"/>
    </location>
</feature>
<sequence>MLTLTGAEIDAIEARRLRAIERPIIESLRVVVRDQGTDRERVEVRQNVGRSADEAVRDRSGPNIGKDFGRPDAEAQSEYALFERPIGRTVRGRV</sequence>
<gene>
    <name evidence="2" type="ORF">J1C48_18200</name>
</gene>
<dbReference type="EMBL" id="JAFMPP010000023">
    <property type="protein sequence ID" value="MBO0664508.1"/>
    <property type="molecule type" value="Genomic_DNA"/>
</dbReference>
<keyword evidence="3" id="KW-1185">Reference proteome</keyword>
<evidence type="ECO:0000313" key="3">
    <source>
        <dbReference type="Proteomes" id="UP000664122"/>
    </source>
</evidence>
<dbReference type="Proteomes" id="UP000664122">
    <property type="component" value="Unassembled WGS sequence"/>
</dbReference>
<comment type="caution">
    <text evidence="2">The sequence shown here is derived from an EMBL/GenBank/DDBJ whole genome shotgun (WGS) entry which is preliminary data.</text>
</comment>
<dbReference type="RefSeq" id="WP_207259424.1">
    <property type="nucleotide sequence ID" value="NZ_JAFMPP010000023.1"/>
</dbReference>